<dbReference type="Gene3D" id="3.30.565.10">
    <property type="entry name" value="Histidine kinase-like ATPase, C-terminal domain"/>
    <property type="match status" value="1"/>
</dbReference>
<dbReference type="Proteomes" id="UP000075221">
    <property type="component" value="Chromosome"/>
</dbReference>
<keyword evidence="1" id="KW-0808">Transferase</keyword>
<feature type="transmembrane region" description="Helical" evidence="4">
    <location>
        <begin position="402"/>
        <end position="424"/>
    </location>
</feature>
<feature type="transmembrane region" description="Helical" evidence="4">
    <location>
        <begin position="485"/>
        <end position="502"/>
    </location>
</feature>
<feature type="transmembrane region" description="Helical" evidence="4">
    <location>
        <begin position="171"/>
        <end position="194"/>
    </location>
</feature>
<evidence type="ECO:0000256" key="4">
    <source>
        <dbReference type="SAM" id="Phobius"/>
    </source>
</evidence>
<evidence type="ECO:0000313" key="8">
    <source>
        <dbReference type="Proteomes" id="UP000075221"/>
    </source>
</evidence>
<dbReference type="GO" id="GO:0016301">
    <property type="term" value="F:kinase activity"/>
    <property type="evidence" value="ECO:0007669"/>
    <property type="project" value="UniProtKB-KW"/>
</dbReference>
<dbReference type="InterPro" id="IPR003594">
    <property type="entry name" value="HATPase_dom"/>
</dbReference>
<dbReference type="PANTHER" id="PTHR24421">
    <property type="entry name" value="NITRATE/NITRITE SENSOR PROTEIN NARX-RELATED"/>
    <property type="match status" value="1"/>
</dbReference>
<dbReference type="GO" id="GO:0000160">
    <property type="term" value="P:phosphorelay signal transduction system"/>
    <property type="evidence" value="ECO:0007669"/>
    <property type="project" value="UniProtKB-KW"/>
</dbReference>
<feature type="transmembrane region" description="Helical" evidence="4">
    <location>
        <begin position="145"/>
        <end position="165"/>
    </location>
</feature>
<reference evidence="6 8" key="2">
    <citation type="submission" date="2016-02" db="EMBL/GenBank/DDBJ databases">
        <title>Complete Genome Sequence of Propionibacterium acidipropionici ATCC 55737.</title>
        <authorList>
            <person name="Luna Flores C.H."/>
            <person name="Nielsen L.K."/>
            <person name="Marcellin E."/>
        </authorList>
    </citation>
    <scope>NUCLEOTIDE SEQUENCE [LARGE SCALE GENOMIC DNA]</scope>
    <source>
        <strain evidence="6 8">ATCC 55737</strain>
    </source>
</reference>
<evidence type="ECO:0000313" key="9">
    <source>
        <dbReference type="Proteomes" id="UP000178666"/>
    </source>
</evidence>
<feature type="domain" description="Histidine kinase/HSP90-like ATPase" evidence="5">
    <location>
        <begin position="300"/>
        <end position="388"/>
    </location>
</feature>
<feature type="transmembrane region" description="Helical" evidence="4">
    <location>
        <begin position="118"/>
        <end position="138"/>
    </location>
</feature>
<evidence type="ECO:0000259" key="5">
    <source>
        <dbReference type="Pfam" id="PF02518"/>
    </source>
</evidence>
<dbReference type="EMBL" id="CP014352">
    <property type="protein sequence ID" value="AMS05724.1"/>
    <property type="molecule type" value="Genomic_DNA"/>
</dbReference>
<feature type="transmembrane region" description="Helical" evidence="4">
    <location>
        <begin position="461"/>
        <end position="479"/>
    </location>
</feature>
<keyword evidence="9" id="KW-1185">Reference proteome</keyword>
<keyword evidence="2" id="KW-0418">Kinase</keyword>
<feature type="transmembrane region" description="Helical" evidence="4">
    <location>
        <begin position="509"/>
        <end position="530"/>
    </location>
</feature>
<keyword evidence="4" id="KW-0472">Membrane</keyword>
<evidence type="ECO:0000256" key="3">
    <source>
        <dbReference type="ARBA" id="ARBA00023012"/>
    </source>
</evidence>
<feature type="transmembrane region" description="Helical" evidence="4">
    <location>
        <begin position="436"/>
        <end position="454"/>
    </location>
</feature>
<proteinExistence type="predicted"/>
<dbReference type="CDD" id="cd16917">
    <property type="entry name" value="HATPase_UhpB-NarQ-NarX-like"/>
    <property type="match status" value="1"/>
</dbReference>
<dbReference type="Pfam" id="PF02518">
    <property type="entry name" value="HATPase_c"/>
    <property type="match status" value="1"/>
</dbReference>
<dbReference type="EMBL" id="CP015970">
    <property type="protein sequence ID" value="AOZ47193.1"/>
    <property type="molecule type" value="Genomic_DNA"/>
</dbReference>
<accession>A0AAC9FCD0</accession>
<dbReference type="PANTHER" id="PTHR24421:SF61">
    <property type="entry name" value="OXYGEN SENSOR HISTIDINE KINASE NREB"/>
    <property type="match status" value="1"/>
</dbReference>
<gene>
    <name evidence="7" type="ORF">A8L58_11435</name>
    <name evidence="6" type="ORF">AXH35_09995</name>
</gene>
<evidence type="ECO:0000256" key="1">
    <source>
        <dbReference type="ARBA" id="ARBA00022679"/>
    </source>
</evidence>
<dbReference type="SUPFAM" id="SSF55874">
    <property type="entry name" value="ATPase domain of HSP90 chaperone/DNA topoisomerase II/histidine kinase"/>
    <property type="match status" value="1"/>
</dbReference>
<evidence type="ECO:0000313" key="7">
    <source>
        <dbReference type="EMBL" id="AOZ47193.1"/>
    </source>
</evidence>
<feature type="transmembrane region" description="Helical" evidence="4">
    <location>
        <begin position="62"/>
        <end position="80"/>
    </location>
</feature>
<sequence>MIGVSRRRRSRLGRAIAPSGGRRLDRTADFIGCFAALLGLVLSTNASVYQWRHHQMTPRDTWLIGVLLPATACTTAWVLIRVIKGRPARIPLAAHTTLCLFGVLVAALFWQVTPGQLTPSLAHSAVLGAAAAWSCFTWPVAVADILVTVVIGGTVLTGTDALGTLSWANSAYYGAIGMVATMCWTAVVTTVRMAQRASRESRRSAEELIRSEEALAESNRWDALIHDKVLNALGTAAKAVRPEIEGPARTLARDALDALRRTGDRTHPERFTDQIRAAARGLGLDADVRIEGTPSAVVAESFQRAAAEALTNVARHSGVAAVVVSGAFTAEEGDLIVRDEGRGFDPTMVPENRRGLRGSVLGAMESLGGHADVTSSPGLGTTVTMSWRAPAPWTVRINELGFFRAMVAFFLLALAISLSLGVPSSPYVIDWRIGDAGLAVLVLSVVGAMAWPWLNWWKCTLLASATVTAQIFMLANLNLTMEVGWQEWFIGFSLGVFTPLAWRTRKRRWCLYAALSFPVVTILGALLGGYDPLWLMASRASSFTFPVVMSMAAAWASSSMDSALEVVRASRTRTLDALRRGARAEAVRLEAERRLATIEGAPLSMLERLASGERIDAGVRRECVLLEASTRDLLLAPYVLDEEMKERFRAARERGATIVITGSDNVDAGHTRAAGAFRQACSALAALAVEGARLTCRWHPGSPSGEATVALSAPSGSVRRGLGAPLRLGDLELPEGVETEIIDADDDILVTLRAVEPG</sequence>
<dbReference type="InterPro" id="IPR036890">
    <property type="entry name" value="HATPase_C_sf"/>
</dbReference>
<keyword evidence="3" id="KW-0902">Two-component regulatory system</keyword>
<organism evidence="6 8">
    <name type="scientific">Acidipropionibacterium acidipropionici</name>
    <dbReference type="NCBI Taxonomy" id="1748"/>
    <lineage>
        <taxon>Bacteria</taxon>
        <taxon>Bacillati</taxon>
        <taxon>Actinomycetota</taxon>
        <taxon>Actinomycetes</taxon>
        <taxon>Propionibacteriales</taxon>
        <taxon>Propionibacteriaceae</taxon>
        <taxon>Acidipropionibacterium</taxon>
    </lineage>
</organism>
<reference evidence="7 9" key="1">
    <citation type="journal article" date="2016" name="Plant Dis.">
        <title>Improved production of propionic acid using genome shuffling.</title>
        <authorList>
            <person name="Luna-Flores C.H."/>
            <person name="Palfreyman R.W."/>
            <person name="Kromer J.O."/>
            <person name="Nielsen L.K."/>
            <person name="Marcellin E."/>
        </authorList>
    </citation>
    <scope>NUCLEOTIDE SEQUENCE [LARGE SCALE GENOMIC DNA]</scope>
    <source>
        <strain evidence="7 9">F3E8</strain>
    </source>
</reference>
<dbReference type="RefSeq" id="WP_062819759.1">
    <property type="nucleotide sequence ID" value="NZ_CP014352.1"/>
</dbReference>
<dbReference type="Proteomes" id="UP000178666">
    <property type="component" value="Chromosome"/>
</dbReference>
<keyword evidence="4" id="KW-0812">Transmembrane</keyword>
<name>A0AAC9FCD0_9ACTN</name>
<protein>
    <recommendedName>
        <fullName evidence="5">Histidine kinase/HSP90-like ATPase domain-containing protein</fullName>
    </recommendedName>
</protein>
<dbReference type="InterPro" id="IPR050482">
    <property type="entry name" value="Sensor_HK_TwoCompSys"/>
</dbReference>
<dbReference type="AlphaFoldDB" id="A0AAC9FCD0"/>
<evidence type="ECO:0000313" key="6">
    <source>
        <dbReference type="EMBL" id="AMS05724.1"/>
    </source>
</evidence>
<evidence type="ECO:0000256" key="2">
    <source>
        <dbReference type="ARBA" id="ARBA00022777"/>
    </source>
</evidence>
<keyword evidence="4" id="KW-1133">Transmembrane helix</keyword>
<feature type="transmembrane region" description="Helical" evidence="4">
    <location>
        <begin position="92"/>
        <end position="112"/>
    </location>
</feature>